<dbReference type="PRINTS" id="PR00623">
    <property type="entry name" value="HISTONEH4"/>
</dbReference>
<dbReference type="AlphaFoldDB" id="B8LY38"/>
<reference evidence="11" key="1">
    <citation type="journal article" date="2015" name="Genome Announc.">
        <title>Genome sequence of the AIDS-associated pathogen Penicillium marneffei (ATCC18224) and its near taxonomic relative Talaromyces stipitatus (ATCC10500).</title>
        <authorList>
            <person name="Nierman W.C."/>
            <person name="Fedorova-Abrams N.D."/>
            <person name="Andrianopoulos A."/>
        </authorList>
    </citation>
    <scope>NUCLEOTIDE SEQUENCE [LARGE SCALE GENOMIC DNA]</scope>
    <source>
        <strain evidence="11">ATCC 10500 / CBS 375.48 / QM 6759 / NRRL 1006</strain>
    </source>
</reference>
<dbReference type="PANTHER" id="PTHR10484">
    <property type="entry name" value="HISTONE H4"/>
    <property type="match status" value="1"/>
</dbReference>
<accession>B8LY38</accession>
<evidence type="ECO:0000256" key="5">
    <source>
        <dbReference type="ARBA" id="ARBA00023125"/>
    </source>
</evidence>
<sequence>MPQQHRGLGLHGSRRRRSNRDVLQGITRHAIRRLTRRGGIKRMSASIYPEIRFVLKERLKTIIRNLVLVLESSATPNHERKTITTTDVVFVLNRMGTPVYGFHPN</sequence>
<evidence type="ECO:0000256" key="3">
    <source>
        <dbReference type="ARBA" id="ARBA00006564"/>
    </source>
</evidence>
<organism evidence="10 11">
    <name type="scientific">Talaromyces stipitatus (strain ATCC 10500 / CBS 375.48 / QM 6759 / NRRL 1006)</name>
    <name type="common">Penicillium stipitatum</name>
    <dbReference type="NCBI Taxonomy" id="441959"/>
    <lineage>
        <taxon>Eukaryota</taxon>
        <taxon>Fungi</taxon>
        <taxon>Dikarya</taxon>
        <taxon>Ascomycota</taxon>
        <taxon>Pezizomycotina</taxon>
        <taxon>Eurotiomycetes</taxon>
        <taxon>Eurotiomycetidae</taxon>
        <taxon>Eurotiales</taxon>
        <taxon>Trichocomaceae</taxon>
        <taxon>Talaromyces</taxon>
        <taxon>Talaromyces sect. Talaromyces</taxon>
    </lineage>
</organism>
<gene>
    <name evidence="10" type="ORF">TSTA_067240</name>
</gene>
<dbReference type="Proteomes" id="UP000001745">
    <property type="component" value="Unassembled WGS sequence"/>
</dbReference>
<name>B8LY38_TALSN</name>
<proteinExistence type="inferred from homology"/>
<evidence type="ECO:0000256" key="9">
    <source>
        <dbReference type="SAM" id="MobiDB-lite"/>
    </source>
</evidence>
<dbReference type="OrthoDB" id="4341621at2759"/>
<dbReference type="PhylomeDB" id="B8LY38"/>
<evidence type="ECO:0000256" key="6">
    <source>
        <dbReference type="ARBA" id="ARBA00023242"/>
    </source>
</evidence>
<dbReference type="GO" id="GO:0005634">
    <property type="term" value="C:nucleus"/>
    <property type="evidence" value="ECO:0007669"/>
    <property type="project" value="UniProtKB-SubCell"/>
</dbReference>
<comment type="similarity">
    <text evidence="3 8">Belongs to the histone H4 family.</text>
</comment>
<evidence type="ECO:0000313" key="11">
    <source>
        <dbReference type="Proteomes" id="UP000001745"/>
    </source>
</evidence>
<dbReference type="GO" id="GO:0000786">
    <property type="term" value="C:nucleosome"/>
    <property type="evidence" value="ECO:0007669"/>
    <property type="project" value="UniProtKB-KW"/>
</dbReference>
<feature type="region of interest" description="Disordered" evidence="9">
    <location>
        <begin position="1"/>
        <end position="23"/>
    </location>
</feature>
<evidence type="ECO:0000256" key="8">
    <source>
        <dbReference type="RuleBase" id="RU000528"/>
    </source>
</evidence>
<dbReference type="STRING" id="441959.B8LY38"/>
<dbReference type="OMA" id="HIAWHGK"/>
<dbReference type="HOGENOM" id="CLU_109117_4_0_1"/>
<dbReference type="SMART" id="SM00417">
    <property type="entry name" value="H4"/>
    <property type="match status" value="1"/>
</dbReference>
<protein>
    <recommendedName>
        <fullName evidence="8">Histone H4</fullName>
    </recommendedName>
</protein>
<dbReference type="GO" id="GO:0003677">
    <property type="term" value="F:DNA binding"/>
    <property type="evidence" value="ECO:0007669"/>
    <property type="project" value="UniProtKB-KW"/>
</dbReference>
<evidence type="ECO:0000256" key="2">
    <source>
        <dbReference type="ARBA" id="ARBA00004286"/>
    </source>
</evidence>
<comment type="subunit">
    <text evidence="8">The nucleosome is a histone octamer containing two molecules each of H2A, H2B, H3 and H4 assembled in one H3-H4 heterotetramer and two H2A-H2B heterodimers. The octamer wraps approximately 147 bp of DNA.</text>
</comment>
<evidence type="ECO:0000313" key="10">
    <source>
        <dbReference type="EMBL" id="EED23284.1"/>
    </source>
</evidence>
<keyword evidence="11" id="KW-1185">Reference proteome</keyword>
<evidence type="ECO:0000256" key="1">
    <source>
        <dbReference type="ARBA" id="ARBA00004123"/>
    </source>
</evidence>
<keyword evidence="5 8" id="KW-0238">DNA-binding</keyword>
<keyword evidence="4 8" id="KW-0158">Chromosome</keyword>
<comment type="subcellular location">
    <subcellularLocation>
        <location evidence="2">Chromosome</location>
    </subcellularLocation>
    <subcellularLocation>
        <location evidence="1">Nucleus</location>
    </subcellularLocation>
</comment>
<dbReference type="VEuPathDB" id="FungiDB:TSTA_067240"/>
<evidence type="ECO:0000256" key="7">
    <source>
        <dbReference type="ARBA" id="ARBA00023269"/>
    </source>
</evidence>
<dbReference type="CDD" id="cd22912">
    <property type="entry name" value="HFD_H4"/>
    <property type="match status" value="1"/>
</dbReference>
<dbReference type="InterPro" id="IPR001951">
    <property type="entry name" value="Histone_H4"/>
</dbReference>
<dbReference type="EMBL" id="EQ962652">
    <property type="protein sequence ID" value="EED23284.1"/>
    <property type="molecule type" value="Genomic_DNA"/>
</dbReference>
<dbReference type="Gene3D" id="1.10.20.10">
    <property type="entry name" value="Histone, subunit A"/>
    <property type="match status" value="1"/>
</dbReference>
<dbReference type="eggNOG" id="KOG3467">
    <property type="taxonomic scope" value="Eukaryota"/>
</dbReference>
<keyword evidence="7 8" id="KW-0544">Nucleosome core</keyword>
<dbReference type="GO" id="GO:0030527">
    <property type="term" value="F:structural constituent of chromatin"/>
    <property type="evidence" value="ECO:0007669"/>
    <property type="project" value="InterPro"/>
</dbReference>
<dbReference type="RefSeq" id="XP_002340671.1">
    <property type="nucleotide sequence ID" value="XM_002340630.1"/>
</dbReference>
<dbReference type="GeneID" id="8108482"/>
<dbReference type="InParanoid" id="B8LY38"/>
<comment type="function">
    <text evidence="8">Core component of nucleosome. Nucleosomes wrap and compact DNA into chromatin, limiting DNA accessibility to the cellular machineries which require DNA as a template. Histones thereby play a central role in transcription regulation, DNA repair, DNA replication and chromosomal stability. DNA accessibility is regulated via a complex set of post-translational modifications of histones, also called histone code, and nucleosome remodeling.</text>
</comment>
<dbReference type="SUPFAM" id="SSF47113">
    <property type="entry name" value="Histone-fold"/>
    <property type="match status" value="1"/>
</dbReference>
<keyword evidence="6 8" id="KW-0539">Nucleus</keyword>
<dbReference type="GO" id="GO:0046982">
    <property type="term" value="F:protein heterodimerization activity"/>
    <property type="evidence" value="ECO:0007669"/>
    <property type="project" value="InterPro"/>
</dbReference>
<dbReference type="InterPro" id="IPR009072">
    <property type="entry name" value="Histone-fold"/>
</dbReference>
<evidence type="ECO:0000256" key="4">
    <source>
        <dbReference type="ARBA" id="ARBA00022454"/>
    </source>
</evidence>